<protein>
    <submittedName>
        <fullName evidence="1">Uncharacterized protein</fullName>
    </submittedName>
</protein>
<sequence length="55" mass="6173">MTRYSVSHAAIHLGGILVVPPLAGDAYGRLRFRGLDRVFAPPFARFRMRQSVMTL</sequence>
<comment type="caution">
    <text evidence="1">The sequence shown here is derived from an EMBL/GenBank/DDBJ whole genome shotgun (WGS) entry which is preliminary data.</text>
</comment>
<gene>
    <name evidence="1" type="ORF">HEB94_000536</name>
</gene>
<evidence type="ECO:0000313" key="2">
    <source>
        <dbReference type="Proteomes" id="UP000638648"/>
    </source>
</evidence>
<evidence type="ECO:0000313" key="1">
    <source>
        <dbReference type="EMBL" id="MBE1603688.1"/>
    </source>
</evidence>
<accession>A0A927MRR8</accession>
<dbReference type="EMBL" id="JADBEM010000001">
    <property type="protein sequence ID" value="MBE1603688.1"/>
    <property type="molecule type" value="Genomic_DNA"/>
</dbReference>
<name>A0A927MRR8_9ACTN</name>
<dbReference type="AlphaFoldDB" id="A0A927MRR8"/>
<reference evidence="1" key="1">
    <citation type="submission" date="2020-10" db="EMBL/GenBank/DDBJ databases">
        <title>Sequencing the genomes of 1000 actinobacteria strains.</title>
        <authorList>
            <person name="Klenk H.-P."/>
        </authorList>
    </citation>
    <scope>NUCLEOTIDE SEQUENCE</scope>
    <source>
        <strain evidence="1">DSM 45354</strain>
    </source>
</reference>
<keyword evidence="2" id="KW-1185">Reference proteome</keyword>
<organism evidence="1 2">
    <name type="scientific">Actinopolymorpha pittospori</name>
    <dbReference type="NCBI Taxonomy" id="648752"/>
    <lineage>
        <taxon>Bacteria</taxon>
        <taxon>Bacillati</taxon>
        <taxon>Actinomycetota</taxon>
        <taxon>Actinomycetes</taxon>
        <taxon>Propionibacteriales</taxon>
        <taxon>Actinopolymorphaceae</taxon>
        <taxon>Actinopolymorpha</taxon>
    </lineage>
</organism>
<dbReference type="Proteomes" id="UP000638648">
    <property type="component" value="Unassembled WGS sequence"/>
</dbReference>
<proteinExistence type="predicted"/>